<reference evidence="2" key="1">
    <citation type="submission" date="2020-09" db="EMBL/GenBank/DDBJ databases">
        <title>Desulfogranum mesoprofundum gen. nov., sp. nov., a novel mesophilic, sulfate-reducing chemolithoautotroph isolated from a deep-sea hydrothermal vent chimney in the Suiyo Seamount.</title>
        <authorList>
            <person name="Hashimoto Y."/>
            <person name="Nakagawa S."/>
        </authorList>
    </citation>
    <scope>NUCLEOTIDE SEQUENCE</scope>
    <source>
        <strain evidence="2">KT2</strain>
    </source>
</reference>
<name>A0A8D5JH49_9BACT</name>
<evidence type="ECO:0000313" key="2">
    <source>
        <dbReference type="EMBL" id="BCL61024.1"/>
    </source>
</evidence>
<organism evidence="2 3">
    <name type="scientific">Desulfomarina profundi</name>
    <dbReference type="NCBI Taxonomy" id="2772557"/>
    <lineage>
        <taxon>Bacteria</taxon>
        <taxon>Pseudomonadati</taxon>
        <taxon>Thermodesulfobacteriota</taxon>
        <taxon>Desulfobulbia</taxon>
        <taxon>Desulfobulbales</taxon>
        <taxon>Desulfobulbaceae</taxon>
        <taxon>Desulfomarina</taxon>
    </lineage>
</organism>
<feature type="transmembrane region" description="Helical" evidence="1">
    <location>
        <begin position="97"/>
        <end position="119"/>
    </location>
</feature>
<dbReference type="Pfam" id="PF09656">
    <property type="entry name" value="PGPGW"/>
    <property type="match status" value="1"/>
</dbReference>
<dbReference type="AlphaFoldDB" id="A0A8D5JH49"/>
<keyword evidence="1" id="KW-0472">Membrane</keyword>
<dbReference type="Proteomes" id="UP000826725">
    <property type="component" value="Chromosome"/>
</dbReference>
<gene>
    <name evidence="2" type="ORF">DGMP_17170</name>
</gene>
<dbReference type="KEGG" id="dbk:DGMP_17170"/>
<evidence type="ECO:0000256" key="1">
    <source>
        <dbReference type="SAM" id="Phobius"/>
    </source>
</evidence>
<protein>
    <recommendedName>
        <fullName evidence="4">Transmembrane protein (PGPGW)</fullName>
    </recommendedName>
</protein>
<dbReference type="EMBL" id="AP024086">
    <property type="protein sequence ID" value="BCL61024.1"/>
    <property type="molecule type" value="Genomic_DNA"/>
</dbReference>
<accession>A0A8D5JH49</accession>
<feature type="transmembrane region" description="Helical" evidence="1">
    <location>
        <begin position="16"/>
        <end position="39"/>
    </location>
</feature>
<sequence>MDIMVSLTGSPVFKTLLQWLVPVSILTFLVSLGLIPWIVGRLSETCFLRFSSTGASPQQREPKTFAALVFLFLRNILGILLFLAGFVMLFLPGQGLLTILIGLLLLSFPGKQKLIHFLVRKQMIRQSLDWIRKKRGKTPFQWPELDE</sequence>
<keyword evidence="1" id="KW-0812">Transmembrane</keyword>
<dbReference type="InterPro" id="IPR019099">
    <property type="entry name" value="Uncharacterised_PGPGW_TM"/>
</dbReference>
<evidence type="ECO:0008006" key="4">
    <source>
        <dbReference type="Google" id="ProtNLM"/>
    </source>
</evidence>
<proteinExistence type="predicted"/>
<feature type="transmembrane region" description="Helical" evidence="1">
    <location>
        <begin position="65"/>
        <end position="91"/>
    </location>
</feature>
<keyword evidence="1" id="KW-1133">Transmembrane helix</keyword>
<keyword evidence="3" id="KW-1185">Reference proteome</keyword>
<evidence type="ECO:0000313" key="3">
    <source>
        <dbReference type="Proteomes" id="UP000826725"/>
    </source>
</evidence>